<feature type="domain" description="CHK kinase-like" evidence="1">
    <location>
        <begin position="126"/>
        <end position="326"/>
    </location>
</feature>
<evidence type="ECO:0000313" key="3">
    <source>
        <dbReference type="Proteomes" id="UP001353858"/>
    </source>
</evidence>
<dbReference type="InterPro" id="IPR004119">
    <property type="entry name" value="EcKL"/>
</dbReference>
<gene>
    <name evidence="2" type="ORF">RN001_000519</name>
</gene>
<keyword evidence="3" id="KW-1185">Reference proteome</keyword>
<evidence type="ECO:0000313" key="2">
    <source>
        <dbReference type="EMBL" id="KAK4884248.1"/>
    </source>
</evidence>
<dbReference type="Proteomes" id="UP001353858">
    <property type="component" value="Unassembled WGS sequence"/>
</dbReference>
<dbReference type="SUPFAM" id="SSF56112">
    <property type="entry name" value="Protein kinase-like (PK-like)"/>
    <property type="match status" value="1"/>
</dbReference>
<sequence>MENGTSIISKGFKDFLWRYIRKLNLKNCTVNITPATVRGDNHLGVVVKVEVKSENSNYNWILKCAIDDETFRFYFPLTHAFEREVYMYTKVLLEYERLQKEKGILSPFKSFTKLYTFSLTPPYECVVLEDLKALGYVLQDRRQPLDYNHVLMIMKEYGRFHALSFALRDQKPSVFKEIAENTKDMYYNNLHYVEPIVNAFKTVENRALNTLDPVAHKSVYKKFSQFKERVYMIIQEIIKPEASGVYSVITHGDCWTNNFLFKYSNCEYPNAPTEMCFIDWQLSRLCSPVFDLSYFLFTCTDKQFRDKYYDEMINEYYDSLSSFLLELGSDSKKLFPFSVLKDHLKLFSVFGLFMSIQSLYSSLSEHGEVPYFLKKSEEKVKQTSTHTDTYSVRIKDVILDFEKLGYNFHIM</sequence>
<protein>
    <recommendedName>
        <fullName evidence="1">CHK kinase-like domain-containing protein</fullName>
    </recommendedName>
</protein>
<proteinExistence type="predicted"/>
<dbReference type="Pfam" id="PF02958">
    <property type="entry name" value="EcKL"/>
    <property type="match status" value="1"/>
</dbReference>
<name>A0AAN7SQK4_9COLE</name>
<dbReference type="Gene3D" id="3.90.1200.10">
    <property type="match status" value="1"/>
</dbReference>
<reference evidence="3" key="1">
    <citation type="submission" date="2023-01" db="EMBL/GenBank/DDBJ databases">
        <title>Key to firefly adult light organ development and bioluminescence: homeobox transcription factors regulate luciferase expression and transportation to peroxisome.</title>
        <authorList>
            <person name="Fu X."/>
        </authorList>
    </citation>
    <scope>NUCLEOTIDE SEQUENCE [LARGE SCALE GENOMIC DNA]</scope>
</reference>
<dbReference type="EMBL" id="JARPUR010000001">
    <property type="protein sequence ID" value="KAK4884248.1"/>
    <property type="molecule type" value="Genomic_DNA"/>
</dbReference>
<dbReference type="InterPro" id="IPR015897">
    <property type="entry name" value="CHK_kinase-like"/>
</dbReference>
<dbReference type="PANTHER" id="PTHR11012:SF30">
    <property type="entry name" value="PROTEIN KINASE-LIKE DOMAIN-CONTAINING"/>
    <property type="match status" value="1"/>
</dbReference>
<organism evidence="2 3">
    <name type="scientific">Aquatica leii</name>
    <dbReference type="NCBI Taxonomy" id="1421715"/>
    <lineage>
        <taxon>Eukaryota</taxon>
        <taxon>Metazoa</taxon>
        <taxon>Ecdysozoa</taxon>
        <taxon>Arthropoda</taxon>
        <taxon>Hexapoda</taxon>
        <taxon>Insecta</taxon>
        <taxon>Pterygota</taxon>
        <taxon>Neoptera</taxon>
        <taxon>Endopterygota</taxon>
        <taxon>Coleoptera</taxon>
        <taxon>Polyphaga</taxon>
        <taxon>Elateriformia</taxon>
        <taxon>Elateroidea</taxon>
        <taxon>Lampyridae</taxon>
        <taxon>Luciolinae</taxon>
        <taxon>Aquatica</taxon>
    </lineage>
</organism>
<dbReference type="AlphaFoldDB" id="A0AAN7SQK4"/>
<accession>A0AAN7SQK4</accession>
<dbReference type="SMART" id="SM00587">
    <property type="entry name" value="CHK"/>
    <property type="match status" value="1"/>
</dbReference>
<evidence type="ECO:0000259" key="1">
    <source>
        <dbReference type="SMART" id="SM00587"/>
    </source>
</evidence>
<comment type="caution">
    <text evidence="2">The sequence shown here is derived from an EMBL/GenBank/DDBJ whole genome shotgun (WGS) entry which is preliminary data.</text>
</comment>
<dbReference type="PANTHER" id="PTHR11012">
    <property type="entry name" value="PROTEIN KINASE-LIKE DOMAIN-CONTAINING"/>
    <property type="match status" value="1"/>
</dbReference>
<dbReference type="InterPro" id="IPR011009">
    <property type="entry name" value="Kinase-like_dom_sf"/>
</dbReference>